<keyword evidence="2" id="KW-1185">Reference proteome</keyword>
<dbReference type="InterPro" id="IPR036102">
    <property type="entry name" value="OsmC/Ohrsf"/>
</dbReference>
<sequence>MIKKATLSAHGSWEDNLRNEVKVRDLTPFIVDEPERLGGTNAGPNPLEYFLGALSSCTSIVTAMVAKEIGITYDALEFFVDGELDPRGYQGVEGVQTYFETVALEIKIDTKADEEALQQLKEKVEQRCPLFNLLKDAGVAVQSQWNKI</sequence>
<reference evidence="1 2" key="1">
    <citation type="submission" date="2023-10" db="EMBL/GenBank/DDBJ databases">
        <title>Virgibacillus soli CC-YMP-6 genome.</title>
        <authorList>
            <person name="Miliotis G."/>
            <person name="Sengupta P."/>
            <person name="Hameed A."/>
            <person name="Chuvochina M."/>
            <person name="Mcdonagh F."/>
            <person name="Simpson A.C."/>
            <person name="Singh N.K."/>
            <person name="Rekha P.D."/>
            <person name="Raman K."/>
            <person name="Hugenholtz P."/>
            <person name="Venkateswaran K."/>
        </authorList>
    </citation>
    <scope>NUCLEOTIDE SEQUENCE [LARGE SCALE GENOMIC DNA]</scope>
    <source>
        <strain evidence="1 2">CC-YMP-6</strain>
    </source>
</reference>
<proteinExistence type="predicted"/>
<gene>
    <name evidence="1" type="ORF">RWD45_12125</name>
</gene>
<dbReference type="InterPro" id="IPR003718">
    <property type="entry name" value="OsmC/Ohr_fam"/>
</dbReference>
<organism evidence="1 2">
    <name type="scientific">Paracerasibacillus soli</name>
    <dbReference type="NCBI Taxonomy" id="480284"/>
    <lineage>
        <taxon>Bacteria</taxon>
        <taxon>Bacillati</taxon>
        <taxon>Bacillota</taxon>
        <taxon>Bacilli</taxon>
        <taxon>Bacillales</taxon>
        <taxon>Bacillaceae</taxon>
        <taxon>Paracerasibacillus</taxon>
    </lineage>
</organism>
<keyword evidence="1" id="KW-0575">Peroxidase</keyword>
<dbReference type="RefSeq" id="WP_320379980.1">
    <property type="nucleotide sequence ID" value="NZ_JAWDIQ010000002.1"/>
</dbReference>
<dbReference type="PANTHER" id="PTHR35368">
    <property type="entry name" value="HYDROPEROXIDE REDUCTASE"/>
    <property type="match status" value="1"/>
</dbReference>
<dbReference type="Pfam" id="PF02566">
    <property type="entry name" value="OsmC"/>
    <property type="match status" value="1"/>
</dbReference>
<dbReference type="SUPFAM" id="SSF82784">
    <property type="entry name" value="OsmC-like"/>
    <property type="match status" value="1"/>
</dbReference>
<dbReference type="Proteomes" id="UP001275315">
    <property type="component" value="Unassembled WGS sequence"/>
</dbReference>
<dbReference type="GO" id="GO:0004601">
    <property type="term" value="F:peroxidase activity"/>
    <property type="evidence" value="ECO:0007669"/>
    <property type="project" value="UniProtKB-KW"/>
</dbReference>
<name>A0ABU5CS30_9BACI</name>
<dbReference type="Gene3D" id="3.30.300.20">
    <property type="match status" value="1"/>
</dbReference>
<dbReference type="EC" id="1.11.1.-" evidence="1"/>
<comment type="caution">
    <text evidence="1">The sequence shown here is derived from an EMBL/GenBank/DDBJ whole genome shotgun (WGS) entry which is preliminary data.</text>
</comment>
<dbReference type="InterPro" id="IPR015946">
    <property type="entry name" value="KH_dom-like_a/b"/>
</dbReference>
<keyword evidence="1" id="KW-0560">Oxidoreductase</keyword>
<accession>A0ABU5CS30</accession>
<protein>
    <submittedName>
        <fullName evidence="1">OsmC family protein</fullName>
        <ecNumber evidence="1">1.11.1.-</ecNumber>
    </submittedName>
</protein>
<evidence type="ECO:0000313" key="1">
    <source>
        <dbReference type="EMBL" id="MDY0409170.1"/>
    </source>
</evidence>
<dbReference type="InterPro" id="IPR052924">
    <property type="entry name" value="OsmC/Ohr_hydroprdx_reductase"/>
</dbReference>
<dbReference type="PANTHER" id="PTHR35368:SF1">
    <property type="entry name" value="HYDROPEROXIDE REDUCTASE"/>
    <property type="match status" value="1"/>
</dbReference>
<dbReference type="EMBL" id="JAWDIQ010000002">
    <property type="protein sequence ID" value="MDY0409170.1"/>
    <property type="molecule type" value="Genomic_DNA"/>
</dbReference>
<evidence type="ECO:0000313" key="2">
    <source>
        <dbReference type="Proteomes" id="UP001275315"/>
    </source>
</evidence>